<dbReference type="PANTHER" id="PTHR21349:SF0">
    <property type="entry name" value="LARGE RIBOSOMAL SUBUNIT PROTEIN BL21M"/>
    <property type="match status" value="1"/>
</dbReference>
<evidence type="ECO:0000256" key="5">
    <source>
        <dbReference type="ARBA" id="ARBA00023274"/>
    </source>
</evidence>
<dbReference type="SUPFAM" id="SSF141091">
    <property type="entry name" value="L21p-like"/>
    <property type="match status" value="1"/>
</dbReference>
<dbReference type="GO" id="GO:0005737">
    <property type="term" value="C:cytoplasm"/>
    <property type="evidence" value="ECO:0007669"/>
    <property type="project" value="UniProtKB-ARBA"/>
</dbReference>
<dbReference type="GO" id="GO:0006412">
    <property type="term" value="P:translation"/>
    <property type="evidence" value="ECO:0007669"/>
    <property type="project" value="UniProtKB-UniRule"/>
</dbReference>
<evidence type="ECO:0000256" key="2">
    <source>
        <dbReference type="ARBA" id="ARBA00022730"/>
    </source>
</evidence>
<dbReference type="EMBL" id="LN999832">
    <property type="protein sequence ID" value="CUX96123.1"/>
    <property type="molecule type" value="Genomic_DNA"/>
</dbReference>
<evidence type="ECO:0000313" key="9">
    <source>
        <dbReference type="Proteomes" id="UP000095665"/>
    </source>
</evidence>
<dbReference type="Proteomes" id="UP000095665">
    <property type="component" value="Chromosome I"/>
</dbReference>
<gene>
    <name evidence="6 8" type="primary">rplU</name>
    <name evidence="8" type="ORF">FVIR_GE00254</name>
</gene>
<dbReference type="PROSITE" id="PS01169">
    <property type="entry name" value="RIBOSOMAL_L21"/>
    <property type="match status" value="1"/>
</dbReference>
<comment type="function">
    <text evidence="6 7">This protein binds to 23S rRNA in the presence of protein L20.</text>
</comment>
<dbReference type="GO" id="GO:0003735">
    <property type="term" value="F:structural constituent of ribosome"/>
    <property type="evidence" value="ECO:0007669"/>
    <property type="project" value="InterPro"/>
</dbReference>
<dbReference type="InterPro" id="IPR018258">
    <property type="entry name" value="Ribosomal_bL21_CS"/>
</dbReference>
<dbReference type="KEGG" id="ged:FVIR_GE00254"/>
<evidence type="ECO:0000256" key="1">
    <source>
        <dbReference type="ARBA" id="ARBA00008563"/>
    </source>
</evidence>
<name>A0A143WR15_9ENTR</name>
<dbReference type="GO" id="GO:1990904">
    <property type="term" value="C:ribonucleoprotein complex"/>
    <property type="evidence" value="ECO:0007669"/>
    <property type="project" value="UniProtKB-KW"/>
</dbReference>
<accession>A0A143WR15</accession>
<comment type="subunit">
    <text evidence="6">Part of the 50S ribosomal subunit. Contacts protein L20.</text>
</comment>
<dbReference type="OrthoDB" id="9813334at2"/>
<dbReference type="GO" id="GO:0019843">
    <property type="term" value="F:rRNA binding"/>
    <property type="evidence" value="ECO:0007669"/>
    <property type="project" value="UniProtKB-UniRule"/>
</dbReference>
<sequence length="103" mass="11933">MYAVFQSGGKQYQVSEGQIIRLEKLDTAIGENIEFHQIMLIINHNQIQIGCPFVNGGKIITEVIAHGRDDKVIVIKFRRRKHFRKHQGHRQYFTDVKITSISV</sequence>
<dbReference type="RefSeq" id="WP_067497927.1">
    <property type="nucleotide sequence ID" value="NZ_LN999832.1"/>
</dbReference>
<keyword evidence="2 6" id="KW-0699">rRNA-binding</keyword>
<keyword evidence="9" id="KW-1185">Reference proteome</keyword>
<keyword evidence="4 6" id="KW-0689">Ribosomal protein</keyword>
<reference evidence="9" key="1">
    <citation type="submission" date="2016-01" db="EMBL/GenBank/DDBJ databases">
        <authorList>
            <person name="Husnik F."/>
        </authorList>
    </citation>
    <scope>NUCLEOTIDE SEQUENCE [LARGE SCALE GENOMIC DNA]</scope>
</reference>
<keyword evidence="5 6" id="KW-0687">Ribonucleoprotein</keyword>
<evidence type="ECO:0000256" key="6">
    <source>
        <dbReference type="HAMAP-Rule" id="MF_01363"/>
    </source>
</evidence>
<evidence type="ECO:0000256" key="4">
    <source>
        <dbReference type="ARBA" id="ARBA00022980"/>
    </source>
</evidence>
<dbReference type="NCBIfam" id="TIGR00061">
    <property type="entry name" value="L21"/>
    <property type="match status" value="1"/>
</dbReference>
<proteinExistence type="inferred from homology"/>
<dbReference type="AlphaFoldDB" id="A0A143WR15"/>
<evidence type="ECO:0000313" key="8">
    <source>
        <dbReference type="EMBL" id="CUX96123.1"/>
    </source>
</evidence>
<protein>
    <recommendedName>
        <fullName evidence="6">Large ribosomal subunit protein bL21</fullName>
    </recommendedName>
</protein>
<dbReference type="STRING" id="1070130.FVIR_GE00254"/>
<dbReference type="InterPro" id="IPR001787">
    <property type="entry name" value="Ribosomal_bL21"/>
</dbReference>
<keyword evidence="3 6" id="KW-0694">RNA-binding</keyword>
<dbReference type="InterPro" id="IPR036164">
    <property type="entry name" value="bL21-like_sf"/>
</dbReference>
<comment type="similarity">
    <text evidence="1 6 7">Belongs to the bacterial ribosomal protein bL21 family.</text>
</comment>
<dbReference type="InterPro" id="IPR028909">
    <property type="entry name" value="bL21-like"/>
</dbReference>
<evidence type="ECO:0000256" key="7">
    <source>
        <dbReference type="RuleBase" id="RU000562"/>
    </source>
</evidence>
<dbReference type="HAMAP" id="MF_01363">
    <property type="entry name" value="Ribosomal_bL21"/>
    <property type="match status" value="1"/>
</dbReference>
<dbReference type="PATRIC" id="fig|1070130.3.peg.405"/>
<organism evidence="8 9">
    <name type="scientific">Candidatus Gullanella endobia</name>
    <dbReference type="NCBI Taxonomy" id="1070130"/>
    <lineage>
        <taxon>Bacteria</taxon>
        <taxon>Pseudomonadati</taxon>
        <taxon>Pseudomonadota</taxon>
        <taxon>Gammaproteobacteria</taxon>
        <taxon>Enterobacterales</taxon>
        <taxon>Enterobacteriaceae</taxon>
        <taxon>Candidatus Gullanella</taxon>
    </lineage>
</organism>
<dbReference type="GO" id="GO:0005840">
    <property type="term" value="C:ribosome"/>
    <property type="evidence" value="ECO:0007669"/>
    <property type="project" value="UniProtKB-KW"/>
</dbReference>
<dbReference type="PANTHER" id="PTHR21349">
    <property type="entry name" value="50S RIBOSOMAL PROTEIN L21"/>
    <property type="match status" value="1"/>
</dbReference>
<evidence type="ECO:0000256" key="3">
    <source>
        <dbReference type="ARBA" id="ARBA00022884"/>
    </source>
</evidence>
<dbReference type="Pfam" id="PF00829">
    <property type="entry name" value="Ribosomal_L21p"/>
    <property type="match status" value="1"/>
</dbReference>